<evidence type="ECO:0000256" key="1">
    <source>
        <dbReference type="SAM" id="MobiDB-lite"/>
    </source>
</evidence>
<evidence type="ECO:0000313" key="3">
    <source>
        <dbReference type="EMBL" id="RWU81490.1"/>
    </source>
</evidence>
<keyword evidence="4" id="KW-1185">Reference proteome</keyword>
<feature type="region of interest" description="Disordered" evidence="1">
    <location>
        <begin position="15"/>
        <end position="38"/>
    </location>
</feature>
<dbReference type="Pfam" id="PF11382">
    <property type="entry name" value="MctB"/>
    <property type="match status" value="1"/>
</dbReference>
<organism evidence="3 4">
    <name type="scientific">Janibacter hoylei PVAS-1</name>
    <dbReference type="NCBI Taxonomy" id="1210046"/>
    <lineage>
        <taxon>Bacteria</taxon>
        <taxon>Bacillati</taxon>
        <taxon>Actinomycetota</taxon>
        <taxon>Actinomycetes</taxon>
        <taxon>Micrococcales</taxon>
        <taxon>Intrasporangiaceae</taxon>
        <taxon>Janibacter</taxon>
    </lineage>
</organism>
<dbReference type="OrthoDB" id="4350157at2"/>
<protein>
    <submittedName>
        <fullName evidence="3">Copper transporter</fullName>
    </submittedName>
</protein>
<proteinExistence type="predicted"/>
<accession>A0A444AZF9</accession>
<reference evidence="3 4" key="1">
    <citation type="journal article" date="2009" name="Int. J. Syst. Evol. Microbiol.">
        <title>Janibacter hoylei sp. nov., Bacillus isronensis sp. nov. and Bacillus aryabhattai sp. nov., isolated from cryotubes used for collecting air from the upper atmosphere.</title>
        <authorList>
            <person name="Shivaji S."/>
            <person name="Chaturvedi P."/>
            <person name="Begum Z."/>
            <person name="Pindi P.K."/>
            <person name="Manorama R."/>
            <person name="Padmanaban D.A."/>
            <person name="Shouche Y.S."/>
            <person name="Pawar S."/>
            <person name="Vaishampayan P."/>
            <person name="Dutt C.B."/>
            <person name="Datta G.N."/>
            <person name="Manchanda R.K."/>
            <person name="Rao U.R."/>
            <person name="Bhargava P.M."/>
            <person name="Narlikar J.V."/>
        </authorList>
    </citation>
    <scope>NUCLEOTIDE SEQUENCE [LARGE SCALE GENOMIC DNA]</scope>
    <source>
        <strain evidence="3 4">PVAS-1</strain>
    </source>
</reference>
<comment type="caution">
    <text evidence="3">The sequence shown here is derived from an EMBL/GenBank/DDBJ whole genome shotgun (WGS) entry which is preliminary data.</text>
</comment>
<name>A0A444AZF9_9MICO</name>
<dbReference type="AlphaFoldDB" id="A0A444AZF9"/>
<dbReference type="GO" id="GO:0055070">
    <property type="term" value="P:copper ion homeostasis"/>
    <property type="evidence" value="ECO:0007669"/>
    <property type="project" value="InterPro"/>
</dbReference>
<dbReference type="EMBL" id="PIPF01000014">
    <property type="protein sequence ID" value="RWU81490.1"/>
    <property type="molecule type" value="Genomic_DNA"/>
</dbReference>
<dbReference type="GO" id="GO:0016020">
    <property type="term" value="C:membrane"/>
    <property type="evidence" value="ECO:0007669"/>
    <property type="project" value="InterPro"/>
</dbReference>
<keyword evidence="2" id="KW-0472">Membrane</keyword>
<gene>
    <name evidence="3" type="ORF">CWN80_14210</name>
</gene>
<keyword evidence="2" id="KW-1133">Transmembrane helix</keyword>
<dbReference type="InterPro" id="IPR021522">
    <property type="entry name" value="MctB"/>
</dbReference>
<keyword evidence="2" id="KW-0812">Transmembrane</keyword>
<dbReference type="Proteomes" id="UP000288711">
    <property type="component" value="Unassembled WGS sequence"/>
</dbReference>
<evidence type="ECO:0000256" key="2">
    <source>
        <dbReference type="SAM" id="Phobius"/>
    </source>
</evidence>
<evidence type="ECO:0000313" key="4">
    <source>
        <dbReference type="Proteomes" id="UP000288711"/>
    </source>
</evidence>
<feature type="transmembrane region" description="Helical" evidence="2">
    <location>
        <begin position="51"/>
        <end position="74"/>
    </location>
</feature>
<sequence>MVPRRPRHRLPALALRRPLGDADRTGHTATARGSLGRPLGLRRRTPHVIDFRYHLVSLAAVLIALSIGIVLGAGPLNDNIGSTLSGEVTKLRQDKEQLRAENADQRRQIEGRDAYDEQTLQAVVSGELTDRRVTVVSLPEAVDDDVDAVRTTLEQAGASVGPSVEVSADWARDDDAATSERTEVGEAALDDLGVEPAVPDGAQQIDQALATVLTATDQRGSGTVTDAARDKAWTRLTEADLVDGPDDTPRAADLVVVIGGPVPATDAAEGDTVDRAAERTAGAWVALAHLIEVRADGTVLASAEASTGTGDASPVTMARTRGSMAEGVSTVDVPAVPMGRAAIVLALVEQREGASGHYGLGQSVDGPLPATS</sequence>